<proteinExistence type="predicted"/>
<protein>
    <recommendedName>
        <fullName evidence="3">NADPH-dependent FMN reductase-like domain-containing protein</fullName>
    </recommendedName>
</protein>
<dbReference type="PANTHER" id="PTHR43278">
    <property type="entry name" value="NAD(P)H-DEPENDENT FMN-CONTAINING OXIDOREDUCTASE YWQN-RELATED"/>
    <property type="match status" value="1"/>
</dbReference>
<evidence type="ECO:0000256" key="1">
    <source>
        <dbReference type="ARBA" id="ARBA00022630"/>
    </source>
</evidence>
<evidence type="ECO:0000313" key="5">
    <source>
        <dbReference type="Proteomes" id="UP000214588"/>
    </source>
</evidence>
<feature type="domain" description="NADPH-dependent FMN reductase-like" evidence="3">
    <location>
        <begin position="1"/>
        <end position="132"/>
    </location>
</feature>
<sequence length="191" mass="21634">MKSLILIGSPRKHGNSGIVANELQEKLSAHKNNIDCEKIWVADLDIRPCTACGYCDKVGKCIIKDEMQPLYTKVEEADIITFISPIYFGSITAQLKTFIDRFQPFYASKFLLNNPKIKKGSNKNVSLITISGMDRDYFFRNAQEIINIFCMNLNVDLGPTLHLKNIDYASEITEKPDQLNKVSELAQLLIQ</sequence>
<keyword evidence="1" id="KW-0285">Flavoprotein</keyword>
<dbReference type="Proteomes" id="UP000214588">
    <property type="component" value="Unassembled WGS sequence"/>
</dbReference>
<comment type="caution">
    <text evidence="4">The sequence shown here is derived from an EMBL/GenBank/DDBJ whole genome shotgun (WGS) entry which is preliminary data.</text>
</comment>
<dbReference type="SUPFAM" id="SSF52218">
    <property type="entry name" value="Flavoproteins"/>
    <property type="match status" value="1"/>
</dbReference>
<gene>
    <name evidence="4" type="ORF">CDO51_03300</name>
</gene>
<dbReference type="Gene3D" id="3.40.50.360">
    <property type="match status" value="1"/>
</dbReference>
<organism evidence="4 5">
    <name type="scientific">Natranaerobius trueperi</name>
    <dbReference type="NCBI Taxonomy" id="759412"/>
    <lineage>
        <taxon>Bacteria</taxon>
        <taxon>Bacillati</taxon>
        <taxon>Bacillota</taxon>
        <taxon>Clostridia</taxon>
        <taxon>Natranaerobiales</taxon>
        <taxon>Natranaerobiaceae</taxon>
        <taxon>Natranaerobius</taxon>
    </lineage>
</organism>
<dbReference type="RefSeq" id="WP_089022869.1">
    <property type="nucleotide sequence ID" value="NZ_NIQC01000004.1"/>
</dbReference>
<accession>A0A226C271</accession>
<dbReference type="EMBL" id="NIQC01000004">
    <property type="protein sequence ID" value="OWZ84539.1"/>
    <property type="molecule type" value="Genomic_DNA"/>
</dbReference>
<keyword evidence="5" id="KW-1185">Reference proteome</keyword>
<keyword evidence="2" id="KW-0288">FMN</keyword>
<reference evidence="4 5" key="1">
    <citation type="submission" date="2017-06" db="EMBL/GenBank/DDBJ databases">
        <title>Draft Genome Sequence of Natranaerobius trueperi halophilic, alkalithermophilic bacteria from soda lakes.</title>
        <authorList>
            <person name="Zhao B."/>
        </authorList>
    </citation>
    <scope>NUCLEOTIDE SEQUENCE [LARGE SCALE GENOMIC DNA]</scope>
    <source>
        <strain evidence="4 5">DSM 18760</strain>
    </source>
</reference>
<dbReference type="AlphaFoldDB" id="A0A226C271"/>
<dbReference type="GO" id="GO:0016491">
    <property type="term" value="F:oxidoreductase activity"/>
    <property type="evidence" value="ECO:0007669"/>
    <property type="project" value="InterPro"/>
</dbReference>
<dbReference type="OrthoDB" id="9790975at2"/>
<dbReference type="Pfam" id="PF03358">
    <property type="entry name" value="FMN_red"/>
    <property type="match status" value="1"/>
</dbReference>
<dbReference type="InterPro" id="IPR005025">
    <property type="entry name" value="FMN_Rdtase-like_dom"/>
</dbReference>
<evidence type="ECO:0000256" key="2">
    <source>
        <dbReference type="ARBA" id="ARBA00022643"/>
    </source>
</evidence>
<dbReference type="InterPro" id="IPR029039">
    <property type="entry name" value="Flavoprotein-like_sf"/>
</dbReference>
<name>A0A226C271_9FIRM</name>
<evidence type="ECO:0000259" key="3">
    <source>
        <dbReference type="Pfam" id="PF03358"/>
    </source>
</evidence>
<evidence type="ECO:0000313" key="4">
    <source>
        <dbReference type="EMBL" id="OWZ84539.1"/>
    </source>
</evidence>
<dbReference type="InterPro" id="IPR051796">
    <property type="entry name" value="ISF_SsuE-like"/>
</dbReference>
<dbReference type="PANTHER" id="PTHR43278:SF2">
    <property type="entry name" value="IRON-SULFUR FLAVOPROTEIN"/>
    <property type="match status" value="1"/>
</dbReference>